<reference evidence="2 3" key="1">
    <citation type="submission" date="2024-10" db="EMBL/GenBank/DDBJ databases">
        <title>The Natural Products Discovery Center: Release of the First 8490 Sequenced Strains for Exploring Actinobacteria Biosynthetic Diversity.</title>
        <authorList>
            <person name="Kalkreuter E."/>
            <person name="Kautsar S.A."/>
            <person name="Yang D."/>
            <person name="Bader C.D."/>
            <person name="Teijaro C.N."/>
            <person name="Fluegel L."/>
            <person name="Davis C.M."/>
            <person name="Simpson J.R."/>
            <person name="Lauterbach L."/>
            <person name="Steele A.D."/>
            <person name="Gui C."/>
            <person name="Meng S."/>
            <person name="Li G."/>
            <person name="Viehrig K."/>
            <person name="Ye F."/>
            <person name="Su P."/>
            <person name="Kiefer A.F."/>
            <person name="Nichols A."/>
            <person name="Cepeda A.J."/>
            <person name="Yan W."/>
            <person name="Fan B."/>
            <person name="Jiang Y."/>
            <person name="Adhikari A."/>
            <person name="Zheng C.-J."/>
            <person name="Schuster L."/>
            <person name="Cowan T.M."/>
            <person name="Smanski M.J."/>
            <person name="Chevrette M.G."/>
            <person name="De Carvalho L.P.S."/>
            <person name="Shen B."/>
        </authorList>
    </citation>
    <scope>NUCLEOTIDE SEQUENCE [LARGE SCALE GENOMIC DNA]</scope>
    <source>
        <strain evidence="2 3">NPDC020568</strain>
    </source>
</reference>
<name>A0ABW7TQ97_9NOCA</name>
<evidence type="ECO:0000313" key="2">
    <source>
        <dbReference type="EMBL" id="MFI1461779.1"/>
    </source>
</evidence>
<proteinExistence type="predicted"/>
<evidence type="ECO:0000256" key="1">
    <source>
        <dbReference type="SAM" id="MobiDB-lite"/>
    </source>
</evidence>
<dbReference type="GeneID" id="93504770"/>
<dbReference type="Proteomes" id="UP001611263">
    <property type="component" value="Unassembled WGS sequence"/>
</dbReference>
<dbReference type="RefSeq" id="WP_043739980.1">
    <property type="nucleotide sequence ID" value="NZ_JBIRUQ010000002.1"/>
</dbReference>
<keyword evidence="3" id="KW-1185">Reference proteome</keyword>
<protein>
    <recommendedName>
        <fullName evidence="4">WXG100 family type VII secretion target</fullName>
    </recommendedName>
</protein>
<evidence type="ECO:0008006" key="4">
    <source>
        <dbReference type="Google" id="ProtNLM"/>
    </source>
</evidence>
<accession>A0ABW7TQ97</accession>
<sequence length="312" mass="33212">MTSASETALTEKIAYIREKAQRLDDLPNDVEAFCGDLVKIVRSAGYGGYAASVVATFGATLVAAPVAPAVIEQAVDKVWDERDKIITALGDSKLTLANFDPDMEVPVTIIRVADEWRNLKTMVQQAESDVDKTTLSSFWHGEAATRYNEMLTTQKKPLSIVALPQVFEEIAVSLENIATAELELYKNLATKLQELEAAIVDAASGAFSKSFDAPWGPVSAAGDLANVAEAAKTFIVDTIGDMAEAAATLMIETNRIKQNAGYQTGLPDNKWPAGVQTSVYPGGIKQSIGNGTSTAASDDPWEIGPAVGVAQQ</sequence>
<gene>
    <name evidence="2" type="ORF">ACH4WX_13765</name>
</gene>
<organism evidence="2 3">
    <name type="scientific">Nocardia carnea</name>
    <dbReference type="NCBI Taxonomy" id="37328"/>
    <lineage>
        <taxon>Bacteria</taxon>
        <taxon>Bacillati</taxon>
        <taxon>Actinomycetota</taxon>
        <taxon>Actinomycetes</taxon>
        <taxon>Mycobacteriales</taxon>
        <taxon>Nocardiaceae</taxon>
        <taxon>Nocardia</taxon>
    </lineage>
</organism>
<comment type="caution">
    <text evidence="2">The sequence shown here is derived from an EMBL/GenBank/DDBJ whole genome shotgun (WGS) entry which is preliminary data.</text>
</comment>
<dbReference type="EMBL" id="JBIRUQ010000002">
    <property type="protein sequence ID" value="MFI1461779.1"/>
    <property type="molecule type" value="Genomic_DNA"/>
</dbReference>
<evidence type="ECO:0000313" key="3">
    <source>
        <dbReference type="Proteomes" id="UP001611263"/>
    </source>
</evidence>
<feature type="region of interest" description="Disordered" evidence="1">
    <location>
        <begin position="290"/>
        <end position="312"/>
    </location>
</feature>